<accession>A0A8J7GUK8</accession>
<dbReference type="EMBL" id="JADOUF010000001">
    <property type="protein sequence ID" value="MBG6139805.1"/>
    <property type="molecule type" value="Genomic_DNA"/>
</dbReference>
<dbReference type="Proteomes" id="UP000622552">
    <property type="component" value="Unassembled WGS sequence"/>
</dbReference>
<protein>
    <submittedName>
        <fullName evidence="1">Uncharacterized protein YkwD</fullName>
    </submittedName>
</protein>
<evidence type="ECO:0000313" key="1">
    <source>
        <dbReference type="EMBL" id="MBG6139805.1"/>
    </source>
</evidence>
<comment type="caution">
    <text evidence="1">The sequence shown here is derived from an EMBL/GenBank/DDBJ whole genome shotgun (WGS) entry which is preliminary data.</text>
</comment>
<evidence type="ECO:0000313" key="2">
    <source>
        <dbReference type="Proteomes" id="UP000622552"/>
    </source>
</evidence>
<proteinExistence type="predicted"/>
<dbReference type="InterPro" id="IPR035940">
    <property type="entry name" value="CAP_sf"/>
</dbReference>
<organism evidence="1 2">
    <name type="scientific">Longispora fulva</name>
    <dbReference type="NCBI Taxonomy" id="619741"/>
    <lineage>
        <taxon>Bacteria</taxon>
        <taxon>Bacillati</taxon>
        <taxon>Actinomycetota</taxon>
        <taxon>Actinomycetes</taxon>
        <taxon>Micromonosporales</taxon>
        <taxon>Micromonosporaceae</taxon>
        <taxon>Longispora</taxon>
    </lineage>
</organism>
<name>A0A8J7GUK8_9ACTN</name>
<gene>
    <name evidence="1" type="ORF">IW245_005999</name>
</gene>
<sequence>MRLKPVAYNANLSALGEDCARKSLAAGKMTHCGYEVLAMGGPNMTVDQLIAMWFNSPPHKAALTHPTSTIAGGAIVSNGRNVVAAIRIDY</sequence>
<reference evidence="1" key="1">
    <citation type="submission" date="2020-11" db="EMBL/GenBank/DDBJ databases">
        <title>Sequencing the genomes of 1000 actinobacteria strains.</title>
        <authorList>
            <person name="Klenk H.-P."/>
        </authorList>
    </citation>
    <scope>NUCLEOTIDE SEQUENCE</scope>
    <source>
        <strain evidence="1">DSM 45356</strain>
    </source>
</reference>
<dbReference type="Gene3D" id="3.40.33.10">
    <property type="entry name" value="CAP"/>
    <property type="match status" value="1"/>
</dbReference>
<keyword evidence="2" id="KW-1185">Reference proteome</keyword>
<dbReference type="SUPFAM" id="SSF55797">
    <property type="entry name" value="PR-1-like"/>
    <property type="match status" value="1"/>
</dbReference>
<dbReference type="AlphaFoldDB" id="A0A8J7GUK8"/>